<dbReference type="InterPro" id="IPR029759">
    <property type="entry name" value="GPX_AS"/>
</dbReference>
<dbReference type="PROSITE" id="PS51355">
    <property type="entry name" value="GLUTATHIONE_PEROXID_3"/>
    <property type="match status" value="1"/>
</dbReference>
<comment type="similarity">
    <text evidence="1 5">Belongs to the glutathione peroxidase family.</text>
</comment>
<evidence type="ECO:0000313" key="6">
    <source>
        <dbReference type="EMBL" id="CAL1716645.1"/>
    </source>
</evidence>
<dbReference type="SUPFAM" id="SSF52833">
    <property type="entry name" value="Thioredoxin-like"/>
    <property type="match status" value="1"/>
</dbReference>
<dbReference type="InterPro" id="IPR000889">
    <property type="entry name" value="Glutathione_peroxidase"/>
</dbReference>
<evidence type="ECO:0000256" key="2">
    <source>
        <dbReference type="ARBA" id="ARBA00022559"/>
    </source>
</evidence>
<accession>A0ABP1E9E2</accession>
<keyword evidence="7" id="KW-1185">Reference proteome</keyword>
<dbReference type="Gene3D" id="3.40.30.10">
    <property type="entry name" value="Glutaredoxin"/>
    <property type="match status" value="1"/>
</dbReference>
<dbReference type="CDD" id="cd00340">
    <property type="entry name" value="GSH_Peroxidase"/>
    <property type="match status" value="1"/>
</dbReference>
<evidence type="ECO:0000256" key="5">
    <source>
        <dbReference type="RuleBase" id="RU000499"/>
    </source>
</evidence>
<evidence type="ECO:0000313" key="7">
    <source>
        <dbReference type="Proteomes" id="UP001497453"/>
    </source>
</evidence>
<dbReference type="PROSITE" id="PS00763">
    <property type="entry name" value="GLUTATHIONE_PEROXID_2"/>
    <property type="match status" value="1"/>
</dbReference>
<gene>
    <name evidence="6" type="ORF">GFSPODELE1_LOCUS10852</name>
</gene>
<dbReference type="EMBL" id="OZ037952">
    <property type="protein sequence ID" value="CAL1716645.1"/>
    <property type="molecule type" value="Genomic_DNA"/>
</dbReference>
<keyword evidence="3 5" id="KW-0560">Oxidoreductase</keyword>
<evidence type="ECO:0000256" key="3">
    <source>
        <dbReference type="ARBA" id="ARBA00023002"/>
    </source>
</evidence>
<keyword evidence="2 5" id="KW-0575">Peroxidase</keyword>
<organism evidence="6 7">
    <name type="scientific">Somion occarium</name>
    <dbReference type="NCBI Taxonomy" id="3059160"/>
    <lineage>
        <taxon>Eukaryota</taxon>
        <taxon>Fungi</taxon>
        <taxon>Dikarya</taxon>
        <taxon>Basidiomycota</taxon>
        <taxon>Agaricomycotina</taxon>
        <taxon>Agaricomycetes</taxon>
        <taxon>Polyporales</taxon>
        <taxon>Cerrenaceae</taxon>
        <taxon>Somion</taxon>
    </lineage>
</organism>
<dbReference type="InterPro" id="IPR029760">
    <property type="entry name" value="GPX_CS"/>
</dbReference>
<dbReference type="Proteomes" id="UP001497453">
    <property type="component" value="Chromosome 9"/>
</dbReference>
<dbReference type="PANTHER" id="PTHR11592:SF78">
    <property type="entry name" value="GLUTATHIONE PEROXIDASE"/>
    <property type="match status" value="1"/>
</dbReference>
<evidence type="ECO:0000256" key="4">
    <source>
        <dbReference type="ARBA" id="ARBA00049091"/>
    </source>
</evidence>
<dbReference type="Pfam" id="PF00255">
    <property type="entry name" value="GSHPx"/>
    <property type="match status" value="1"/>
</dbReference>
<comment type="catalytic activity">
    <reaction evidence="4">
        <text>a hydroperoxide + [thioredoxin]-dithiol = an alcohol + [thioredoxin]-disulfide + H2O</text>
        <dbReference type="Rhea" id="RHEA:62620"/>
        <dbReference type="Rhea" id="RHEA-COMP:10698"/>
        <dbReference type="Rhea" id="RHEA-COMP:10700"/>
        <dbReference type="ChEBI" id="CHEBI:15377"/>
        <dbReference type="ChEBI" id="CHEBI:29950"/>
        <dbReference type="ChEBI" id="CHEBI:30879"/>
        <dbReference type="ChEBI" id="CHEBI:35924"/>
        <dbReference type="ChEBI" id="CHEBI:50058"/>
        <dbReference type="EC" id="1.11.1.24"/>
    </reaction>
</comment>
<sequence>MRSLSLRTFQATRPAFGHRFHPTALWASSSRPLSWAYKSLFVPNHHLENRTLSFRTLRRSLTTSSPSSPTGNMSEFYNLKSELPSGSPYYFEQLKGKVVLIVNVASKCGFTPQYKGLQELYDKYKDKGFVILGFPCNQFGGQEPGTDDDIATFCEKNHGVSFPLMKKSDVNGDNTNEVYKWLKNEKAGLLGMTRIKWNFEKFLIDREGKVVHRWASTTTPQAIDADVAKLI</sequence>
<dbReference type="PROSITE" id="PS00460">
    <property type="entry name" value="GLUTATHIONE_PEROXID_1"/>
    <property type="match status" value="1"/>
</dbReference>
<dbReference type="InterPro" id="IPR036249">
    <property type="entry name" value="Thioredoxin-like_sf"/>
</dbReference>
<protein>
    <recommendedName>
        <fullName evidence="5">Glutathione peroxidase</fullName>
    </recommendedName>
</protein>
<evidence type="ECO:0000256" key="1">
    <source>
        <dbReference type="ARBA" id="ARBA00006926"/>
    </source>
</evidence>
<proteinExistence type="inferred from homology"/>
<dbReference type="PRINTS" id="PR01011">
    <property type="entry name" value="GLUTPROXDASE"/>
</dbReference>
<reference evidence="7" key="1">
    <citation type="submission" date="2024-04" db="EMBL/GenBank/DDBJ databases">
        <authorList>
            <person name="Shaw F."/>
            <person name="Minotto A."/>
        </authorList>
    </citation>
    <scope>NUCLEOTIDE SEQUENCE [LARGE SCALE GENOMIC DNA]</scope>
</reference>
<name>A0ABP1E9E2_9APHY</name>
<dbReference type="PANTHER" id="PTHR11592">
    <property type="entry name" value="GLUTATHIONE PEROXIDASE"/>
    <property type="match status" value="1"/>
</dbReference>